<sequence length="220" mass="24166">MKKLFTIAVFALLGTGAFAQTSKGTIAVSARVSLNNSLNKTSYSDENYKSDVSGFSFSGSFGYFIKDNVMVSPFIGYEYYNSLSTNDNSNSSYSRAHHRNKRYSAGASLSKYYMLSERIAVTGSGAISLYKGTDESTYDSNSIEDYKDKSKGFAISVSPGIAFFPTDRIELSTSFGRLSYNRSLSERTRANQITETTSSKLGFNLSSNTITLGVGYHFNH</sequence>
<evidence type="ECO:0000256" key="2">
    <source>
        <dbReference type="SAM" id="SignalP"/>
    </source>
</evidence>
<dbReference type="RefSeq" id="WP_163915433.1">
    <property type="nucleotide sequence ID" value="NZ_JAAGWD010000005.1"/>
</dbReference>
<feature type="domain" description="Outer membrane protein beta-barrel" evidence="3">
    <location>
        <begin position="5"/>
        <end position="218"/>
    </location>
</feature>
<dbReference type="SUPFAM" id="SSF56925">
    <property type="entry name" value="OMPA-like"/>
    <property type="match status" value="1"/>
</dbReference>
<feature type="signal peptide" evidence="2">
    <location>
        <begin position="1"/>
        <end position="19"/>
    </location>
</feature>
<dbReference type="InterPro" id="IPR011250">
    <property type="entry name" value="OMP/PagP_B-barrel"/>
</dbReference>
<evidence type="ECO:0000256" key="1">
    <source>
        <dbReference type="ARBA" id="ARBA00022729"/>
    </source>
</evidence>
<dbReference type="EMBL" id="JAAGWD010000005">
    <property type="protein sequence ID" value="NEM98541.1"/>
    <property type="molecule type" value="Genomic_DNA"/>
</dbReference>
<evidence type="ECO:0000259" key="3">
    <source>
        <dbReference type="Pfam" id="PF13505"/>
    </source>
</evidence>
<dbReference type="Proteomes" id="UP000474777">
    <property type="component" value="Unassembled WGS sequence"/>
</dbReference>
<organism evidence="4 5">
    <name type="scientific">Pontibacter burrus</name>
    <dbReference type="NCBI Taxonomy" id="2704466"/>
    <lineage>
        <taxon>Bacteria</taxon>
        <taxon>Pseudomonadati</taxon>
        <taxon>Bacteroidota</taxon>
        <taxon>Cytophagia</taxon>
        <taxon>Cytophagales</taxon>
        <taxon>Hymenobacteraceae</taxon>
        <taxon>Pontibacter</taxon>
    </lineage>
</organism>
<keyword evidence="1 2" id="KW-0732">Signal</keyword>
<proteinExistence type="predicted"/>
<comment type="caution">
    <text evidence="4">The sequence shown here is derived from an EMBL/GenBank/DDBJ whole genome shotgun (WGS) entry which is preliminary data.</text>
</comment>
<gene>
    <name evidence="4" type="ORF">GXP69_12620</name>
</gene>
<reference evidence="4 5" key="1">
    <citation type="submission" date="2020-02" db="EMBL/GenBank/DDBJ databases">
        <authorList>
            <person name="Kim M.K."/>
        </authorList>
    </citation>
    <scope>NUCLEOTIDE SEQUENCE [LARGE SCALE GENOMIC DNA]</scope>
    <source>
        <strain evidence="4 5">BT327</strain>
    </source>
</reference>
<accession>A0A6B3LYJ4</accession>
<name>A0A6B3LYJ4_9BACT</name>
<dbReference type="Gene3D" id="2.40.160.20">
    <property type="match status" value="1"/>
</dbReference>
<dbReference type="Pfam" id="PF13505">
    <property type="entry name" value="OMP_b-brl"/>
    <property type="match status" value="1"/>
</dbReference>
<dbReference type="InterPro" id="IPR027385">
    <property type="entry name" value="Beta-barrel_OMP"/>
</dbReference>
<protein>
    <submittedName>
        <fullName evidence="4">Outer membrane beta-barrel protein</fullName>
    </submittedName>
</protein>
<dbReference type="AlphaFoldDB" id="A0A6B3LYJ4"/>
<feature type="chain" id="PRO_5025513426" evidence="2">
    <location>
        <begin position="20"/>
        <end position="220"/>
    </location>
</feature>
<evidence type="ECO:0000313" key="5">
    <source>
        <dbReference type="Proteomes" id="UP000474777"/>
    </source>
</evidence>
<keyword evidence="5" id="KW-1185">Reference proteome</keyword>
<evidence type="ECO:0000313" key="4">
    <source>
        <dbReference type="EMBL" id="NEM98541.1"/>
    </source>
</evidence>